<comment type="similarity">
    <text evidence="1">Belongs to the peptidase C40 family.</text>
</comment>
<evidence type="ECO:0000256" key="3">
    <source>
        <dbReference type="ARBA" id="ARBA00022801"/>
    </source>
</evidence>
<dbReference type="Gene3D" id="3.90.1720.10">
    <property type="entry name" value="endopeptidase domain like (from Nostoc punctiforme)"/>
    <property type="match status" value="1"/>
</dbReference>
<dbReference type="AlphaFoldDB" id="A0A178MCI1"/>
<evidence type="ECO:0000256" key="4">
    <source>
        <dbReference type="ARBA" id="ARBA00022807"/>
    </source>
</evidence>
<accession>A0A178MCI1</accession>
<evidence type="ECO:0000313" key="7">
    <source>
        <dbReference type="Proteomes" id="UP000078543"/>
    </source>
</evidence>
<protein>
    <recommendedName>
        <fullName evidence="5">NlpC/P60 domain-containing protein</fullName>
    </recommendedName>
</protein>
<keyword evidence="4" id="KW-0788">Thiol protease</keyword>
<evidence type="ECO:0000256" key="1">
    <source>
        <dbReference type="ARBA" id="ARBA00007074"/>
    </source>
</evidence>
<dbReference type="InterPro" id="IPR038765">
    <property type="entry name" value="Papain-like_cys_pep_sf"/>
</dbReference>
<dbReference type="OrthoDB" id="6058745at2"/>
<keyword evidence="7" id="KW-1185">Reference proteome</keyword>
<keyword evidence="2" id="KW-0645">Protease</keyword>
<dbReference type="Pfam" id="PF00877">
    <property type="entry name" value="NLPC_P60"/>
    <property type="match status" value="1"/>
</dbReference>
<dbReference type="GO" id="GO:0006508">
    <property type="term" value="P:proteolysis"/>
    <property type="evidence" value="ECO:0007669"/>
    <property type="project" value="UniProtKB-KW"/>
</dbReference>
<proteinExistence type="inferred from homology"/>
<evidence type="ECO:0000259" key="5">
    <source>
        <dbReference type="Pfam" id="PF00877"/>
    </source>
</evidence>
<feature type="domain" description="NlpC/P60" evidence="5">
    <location>
        <begin position="39"/>
        <end position="133"/>
    </location>
</feature>
<gene>
    <name evidence="6" type="ORF">A6A05_16640</name>
</gene>
<dbReference type="STRING" id="1437059.A6A05_16640"/>
<dbReference type="SUPFAM" id="SSF54001">
    <property type="entry name" value="Cysteine proteinases"/>
    <property type="match status" value="1"/>
</dbReference>
<name>A0A178MCI1_9PROT</name>
<dbReference type="RefSeq" id="WP_068503988.1">
    <property type="nucleotide sequence ID" value="NZ_LWQU01000180.1"/>
</dbReference>
<dbReference type="Proteomes" id="UP000078543">
    <property type="component" value="Unassembled WGS sequence"/>
</dbReference>
<dbReference type="InterPro" id="IPR000064">
    <property type="entry name" value="NLP_P60_dom"/>
</dbReference>
<evidence type="ECO:0000256" key="2">
    <source>
        <dbReference type="ARBA" id="ARBA00022670"/>
    </source>
</evidence>
<reference evidence="6 7" key="1">
    <citation type="submission" date="2016-04" db="EMBL/GenBank/DDBJ databases">
        <title>Draft genome sequence of freshwater magnetotactic bacteria Magnetospirillum marisnigri SP-1 and Magnetospirillum moscoviense BB-1.</title>
        <authorList>
            <person name="Koziaeva V."/>
            <person name="Dziuba M.V."/>
            <person name="Ivanov T.M."/>
            <person name="Kuznetsov B."/>
            <person name="Grouzdev D.S."/>
        </authorList>
    </citation>
    <scope>NUCLEOTIDE SEQUENCE [LARGE SCALE GENOMIC DNA]</scope>
    <source>
        <strain evidence="6 7">BB-1</strain>
    </source>
</reference>
<comment type="caution">
    <text evidence="6">The sequence shown here is derived from an EMBL/GenBank/DDBJ whole genome shotgun (WGS) entry which is preliminary data.</text>
</comment>
<evidence type="ECO:0000313" key="6">
    <source>
        <dbReference type="EMBL" id="OAN45857.1"/>
    </source>
</evidence>
<keyword evidence="3" id="KW-0378">Hydrolase</keyword>
<dbReference type="GO" id="GO:0008234">
    <property type="term" value="F:cysteine-type peptidase activity"/>
    <property type="evidence" value="ECO:0007669"/>
    <property type="project" value="UniProtKB-KW"/>
</dbReference>
<sequence>MTRECQSPVGVPHWAIALIGLPWSVHGGEAANERIAVSGGIGPDSFNCWEFVRMVQARHFDRLLPEISNPEDMLIMGRTFRDHPERRRWAKVPDPMEGDCVLLRRSRHPIHVGIWLDVDGGGVLHCAEGAGVVFQRSDALALNGWAIEGFYRFIGNPA</sequence>
<dbReference type="EMBL" id="LWQU01000180">
    <property type="protein sequence ID" value="OAN45857.1"/>
    <property type="molecule type" value="Genomic_DNA"/>
</dbReference>
<organism evidence="6 7">
    <name type="scientific">Magnetospirillum moscoviense</name>
    <dbReference type="NCBI Taxonomy" id="1437059"/>
    <lineage>
        <taxon>Bacteria</taxon>
        <taxon>Pseudomonadati</taxon>
        <taxon>Pseudomonadota</taxon>
        <taxon>Alphaproteobacteria</taxon>
        <taxon>Rhodospirillales</taxon>
        <taxon>Rhodospirillaceae</taxon>
        <taxon>Magnetospirillum</taxon>
    </lineage>
</organism>